<dbReference type="InterPro" id="IPR016181">
    <property type="entry name" value="Acyl_CoA_acyltransferase"/>
</dbReference>
<dbReference type="GO" id="GO:0016747">
    <property type="term" value="F:acyltransferase activity, transferring groups other than amino-acyl groups"/>
    <property type="evidence" value="ECO:0007669"/>
    <property type="project" value="InterPro"/>
</dbReference>
<proteinExistence type="predicted"/>
<sequence length="220" mass="24551">MKRSMDPVPPPSFPGDADAPRREPVPLVVPPVTLEGTTVRLVPLSTDHVPALAALCEPELFTHFSRVLRTEADVADYVASALKARAAGTEQPFAICLREGGDVVGTTRFMEIQRDFRTLEIGSTWLGRRVWRSRVNTECKFLLLRHAFDTLAAMRVQLKTDRRNVRSRAAIERLGATFEGILRNHMLVRGGIVRDSAYYSILDTEWAGVQARLTGLLARE</sequence>
<evidence type="ECO:0000256" key="1">
    <source>
        <dbReference type="SAM" id="MobiDB-lite"/>
    </source>
</evidence>
<evidence type="ECO:0000313" key="3">
    <source>
        <dbReference type="EMBL" id="RKG78688.1"/>
    </source>
</evidence>
<dbReference type="PROSITE" id="PS51186">
    <property type="entry name" value="GNAT"/>
    <property type="match status" value="1"/>
</dbReference>
<evidence type="ECO:0000259" key="2">
    <source>
        <dbReference type="PROSITE" id="PS51186"/>
    </source>
</evidence>
<reference evidence="4" key="1">
    <citation type="submission" date="2018-09" db="EMBL/GenBank/DDBJ databases">
        <authorList>
            <person name="Livingstone P.G."/>
            <person name="Whitworth D.E."/>
        </authorList>
    </citation>
    <scope>NUCLEOTIDE SEQUENCE [LARGE SCALE GENOMIC DNA]</scope>
    <source>
        <strain evidence="4">CA054A</strain>
    </source>
</reference>
<name>A0A3A8I7Y9_9BACT</name>
<gene>
    <name evidence="3" type="ORF">D7V88_29530</name>
</gene>
<dbReference type="OrthoDB" id="5295305at2"/>
<dbReference type="Proteomes" id="UP000268094">
    <property type="component" value="Unassembled WGS sequence"/>
</dbReference>
<comment type="caution">
    <text evidence="3">The sequence shown here is derived from an EMBL/GenBank/DDBJ whole genome shotgun (WGS) entry which is preliminary data.</text>
</comment>
<dbReference type="RefSeq" id="WP_120543956.1">
    <property type="nucleotide sequence ID" value="NZ_RAVZ01000258.1"/>
</dbReference>
<dbReference type="Gene3D" id="3.40.630.30">
    <property type="match status" value="1"/>
</dbReference>
<feature type="domain" description="N-acetyltransferase" evidence="2">
    <location>
        <begin position="39"/>
        <end position="205"/>
    </location>
</feature>
<keyword evidence="4" id="KW-1185">Reference proteome</keyword>
<organism evidence="3 4">
    <name type="scientific">Corallococcus terminator</name>
    <dbReference type="NCBI Taxonomy" id="2316733"/>
    <lineage>
        <taxon>Bacteria</taxon>
        <taxon>Pseudomonadati</taxon>
        <taxon>Myxococcota</taxon>
        <taxon>Myxococcia</taxon>
        <taxon>Myxococcales</taxon>
        <taxon>Cystobacterineae</taxon>
        <taxon>Myxococcaceae</taxon>
        <taxon>Corallococcus</taxon>
    </lineage>
</organism>
<protein>
    <submittedName>
        <fullName evidence="3">N-acetyltransferase</fullName>
    </submittedName>
</protein>
<accession>A0A3A8I7Y9</accession>
<dbReference type="PANTHER" id="PTHR43610">
    <property type="entry name" value="BLL6696 PROTEIN"/>
    <property type="match status" value="1"/>
</dbReference>
<dbReference type="InterPro" id="IPR000182">
    <property type="entry name" value="GNAT_dom"/>
</dbReference>
<evidence type="ECO:0000313" key="4">
    <source>
        <dbReference type="Proteomes" id="UP000268094"/>
    </source>
</evidence>
<dbReference type="SUPFAM" id="SSF55729">
    <property type="entry name" value="Acyl-CoA N-acyltransferases (Nat)"/>
    <property type="match status" value="1"/>
</dbReference>
<dbReference type="EMBL" id="RAVZ01000258">
    <property type="protein sequence ID" value="RKG78688.1"/>
    <property type="molecule type" value="Genomic_DNA"/>
</dbReference>
<dbReference type="PANTHER" id="PTHR43610:SF1">
    <property type="entry name" value="N-ACETYLTRANSFERASE DOMAIN-CONTAINING PROTEIN"/>
    <property type="match status" value="1"/>
</dbReference>
<feature type="region of interest" description="Disordered" evidence="1">
    <location>
        <begin position="1"/>
        <end position="24"/>
    </location>
</feature>
<dbReference type="AlphaFoldDB" id="A0A3A8I7Y9"/>
<dbReference type="Pfam" id="PF13302">
    <property type="entry name" value="Acetyltransf_3"/>
    <property type="match status" value="1"/>
</dbReference>
<keyword evidence="3" id="KW-0808">Transferase</keyword>